<dbReference type="PANTHER" id="PTHR34216">
    <property type="match status" value="1"/>
</dbReference>
<dbReference type="InterPro" id="IPR051398">
    <property type="entry name" value="Polysacch_Deacetylase"/>
</dbReference>
<reference evidence="5 6" key="1">
    <citation type="submission" date="2024-03" db="EMBL/GenBank/DDBJ databases">
        <title>High-quality draft genome sequence of Oceanobacter sp. wDCs-4.</title>
        <authorList>
            <person name="Dong C."/>
        </authorList>
    </citation>
    <scope>NUCLEOTIDE SEQUENCE [LARGE SCALE GENOMIC DNA]</scope>
    <source>
        <strain evidence="6">wDCs-4</strain>
    </source>
</reference>
<dbReference type="EC" id="3.-.-.-" evidence="5"/>
<dbReference type="RefSeq" id="WP_416204723.1">
    <property type="nucleotide sequence ID" value="NZ_JBBKTX010000002.1"/>
</dbReference>
<keyword evidence="2 3" id="KW-0732">Signal</keyword>
<name>A0ABW8NE95_9GAMM</name>
<dbReference type="CDD" id="cd10973">
    <property type="entry name" value="CE4_DAC_u4_5s"/>
    <property type="match status" value="1"/>
</dbReference>
<dbReference type="EMBL" id="JBBKTX010000002">
    <property type="protein sequence ID" value="MFK4751221.1"/>
    <property type="molecule type" value="Genomic_DNA"/>
</dbReference>
<feature type="signal peptide" evidence="3">
    <location>
        <begin position="1"/>
        <end position="18"/>
    </location>
</feature>
<dbReference type="Pfam" id="PF01522">
    <property type="entry name" value="Polysacc_deac_1"/>
    <property type="match status" value="1"/>
</dbReference>
<sequence>MKYLALLLGLLLAASARSDLVILQYHHVDTATPATTSISPADFERHLQLLASLNKTIVDLPQAMAALRLGKSLPDNAVAITFDDAYESIYRNAFPKLARRHWPFTIFVNPGAVDAEYAGVIRWHQLREMQQQGATIANHSMDHPYLIQRPKNLSLDQWLTQQVETAEQRIKQEMGHSDRLLAYPYGEYSLEITQWLEAHDYLAFGQHSGAVSKASFWQAIPRFPAAGDYSDPDTLNDKLRTLAMPVSNSSLVDPALGRENPPTLVLTIESTDIKPDSLRCFAGGEGQISHQTSVSGKTITLQTRALHPITQGRSRYNCTAPSISKSGYFYWYSQLWINTSVENR</sequence>
<evidence type="ECO:0000259" key="4">
    <source>
        <dbReference type="PROSITE" id="PS51677"/>
    </source>
</evidence>
<dbReference type="Gene3D" id="3.20.20.370">
    <property type="entry name" value="Glycoside hydrolase/deacetylase"/>
    <property type="match status" value="1"/>
</dbReference>
<evidence type="ECO:0000313" key="6">
    <source>
        <dbReference type="Proteomes" id="UP001620597"/>
    </source>
</evidence>
<dbReference type="SUPFAM" id="SSF88713">
    <property type="entry name" value="Glycoside hydrolase/deacetylase"/>
    <property type="match status" value="1"/>
</dbReference>
<keyword evidence="6" id="KW-1185">Reference proteome</keyword>
<dbReference type="PANTHER" id="PTHR34216:SF3">
    <property type="entry name" value="POLY-BETA-1,6-N-ACETYL-D-GLUCOSAMINE N-DEACETYLASE"/>
    <property type="match status" value="1"/>
</dbReference>
<dbReference type="InterPro" id="IPR011330">
    <property type="entry name" value="Glyco_hydro/deAcase_b/a-brl"/>
</dbReference>
<evidence type="ECO:0000256" key="3">
    <source>
        <dbReference type="SAM" id="SignalP"/>
    </source>
</evidence>
<evidence type="ECO:0000313" key="5">
    <source>
        <dbReference type="EMBL" id="MFK4751221.1"/>
    </source>
</evidence>
<dbReference type="Proteomes" id="UP001620597">
    <property type="component" value="Unassembled WGS sequence"/>
</dbReference>
<gene>
    <name evidence="5" type="ORF">WG929_02260</name>
</gene>
<keyword evidence="5" id="KW-0378">Hydrolase</keyword>
<feature type="domain" description="NodB homology" evidence="4">
    <location>
        <begin position="76"/>
        <end position="344"/>
    </location>
</feature>
<protein>
    <submittedName>
        <fullName evidence="5">Polysaccharide deacetylase family protein</fullName>
        <ecNumber evidence="5">3.-.-.-</ecNumber>
    </submittedName>
</protein>
<dbReference type="PROSITE" id="PS51677">
    <property type="entry name" value="NODB"/>
    <property type="match status" value="1"/>
</dbReference>
<comment type="subcellular location">
    <subcellularLocation>
        <location evidence="1">Secreted</location>
    </subcellularLocation>
</comment>
<feature type="chain" id="PRO_5046992702" evidence="3">
    <location>
        <begin position="19"/>
        <end position="344"/>
    </location>
</feature>
<proteinExistence type="predicted"/>
<evidence type="ECO:0000256" key="1">
    <source>
        <dbReference type="ARBA" id="ARBA00004613"/>
    </source>
</evidence>
<organism evidence="5 6">
    <name type="scientific">Oceanobacter antarcticus</name>
    <dbReference type="NCBI Taxonomy" id="3133425"/>
    <lineage>
        <taxon>Bacteria</taxon>
        <taxon>Pseudomonadati</taxon>
        <taxon>Pseudomonadota</taxon>
        <taxon>Gammaproteobacteria</taxon>
        <taxon>Oceanospirillales</taxon>
        <taxon>Oceanospirillaceae</taxon>
        <taxon>Oceanobacter</taxon>
    </lineage>
</organism>
<comment type="caution">
    <text evidence="5">The sequence shown here is derived from an EMBL/GenBank/DDBJ whole genome shotgun (WGS) entry which is preliminary data.</text>
</comment>
<accession>A0ABW8NE95</accession>
<dbReference type="GO" id="GO:0016787">
    <property type="term" value="F:hydrolase activity"/>
    <property type="evidence" value="ECO:0007669"/>
    <property type="project" value="UniProtKB-KW"/>
</dbReference>
<dbReference type="InterPro" id="IPR002509">
    <property type="entry name" value="NODB_dom"/>
</dbReference>
<evidence type="ECO:0000256" key="2">
    <source>
        <dbReference type="ARBA" id="ARBA00022729"/>
    </source>
</evidence>